<evidence type="ECO:0000313" key="2">
    <source>
        <dbReference type="Proteomes" id="UP000789525"/>
    </source>
</evidence>
<name>A0ACA9QYI4_9GLOM</name>
<evidence type="ECO:0000313" key="1">
    <source>
        <dbReference type="EMBL" id="CAG8769792.1"/>
    </source>
</evidence>
<dbReference type="EMBL" id="CAJVPT010064104">
    <property type="protein sequence ID" value="CAG8769792.1"/>
    <property type="molecule type" value="Genomic_DNA"/>
</dbReference>
<dbReference type="Proteomes" id="UP000789525">
    <property type="component" value="Unassembled WGS sequence"/>
</dbReference>
<feature type="non-terminal residue" evidence="1">
    <location>
        <position position="92"/>
    </location>
</feature>
<keyword evidence="2" id="KW-1185">Reference proteome</keyword>
<protein>
    <submittedName>
        <fullName evidence="1">9495_t:CDS:1</fullName>
    </submittedName>
</protein>
<sequence>GGSWTAFPRHATRPASNKKDEVFGHCESLWRSEDSGENASRSKSPIRGVTVRRDDRARIMPSRETLPIALSPCINSDVAAPILTVVVGGGGL</sequence>
<reference evidence="1" key="1">
    <citation type="submission" date="2021-06" db="EMBL/GenBank/DDBJ databases">
        <authorList>
            <person name="Kallberg Y."/>
            <person name="Tangrot J."/>
            <person name="Rosling A."/>
        </authorList>
    </citation>
    <scope>NUCLEOTIDE SEQUENCE</scope>
    <source>
        <strain evidence="1">CL356</strain>
    </source>
</reference>
<gene>
    <name evidence="1" type="ORF">ACOLOM_LOCUS13708</name>
</gene>
<organism evidence="1 2">
    <name type="scientific">Acaulospora colombiana</name>
    <dbReference type="NCBI Taxonomy" id="27376"/>
    <lineage>
        <taxon>Eukaryota</taxon>
        <taxon>Fungi</taxon>
        <taxon>Fungi incertae sedis</taxon>
        <taxon>Mucoromycota</taxon>
        <taxon>Glomeromycotina</taxon>
        <taxon>Glomeromycetes</taxon>
        <taxon>Diversisporales</taxon>
        <taxon>Acaulosporaceae</taxon>
        <taxon>Acaulospora</taxon>
    </lineage>
</organism>
<accession>A0ACA9QYI4</accession>
<feature type="non-terminal residue" evidence="1">
    <location>
        <position position="1"/>
    </location>
</feature>
<comment type="caution">
    <text evidence="1">The sequence shown here is derived from an EMBL/GenBank/DDBJ whole genome shotgun (WGS) entry which is preliminary data.</text>
</comment>
<proteinExistence type="predicted"/>